<proteinExistence type="predicted"/>
<dbReference type="STRING" id="2015173.A0A026W132"/>
<dbReference type="AlphaFoldDB" id="A0A026W132"/>
<evidence type="ECO:0000313" key="3">
    <source>
        <dbReference type="Proteomes" id="UP000053097"/>
    </source>
</evidence>
<feature type="region of interest" description="Disordered" evidence="1">
    <location>
        <begin position="65"/>
        <end position="97"/>
    </location>
</feature>
<dbReference type="EMBL" id="KK107499">
    <property type="protein sequence ID" value="EZA49772.1"/>
    <property type="molecule type" value="Genomic_DNA"/>
</dbReference>
<accession>A0A026W132</accession>
<organism evidence="2 3">
    <name type="scientific">Ooceraea biroi</name>
    <name type="common">Clonal raider ant</name>
    <name type="synonym">Cerapachys biroi</name>
    <dbReference type="NCBI Taxonomy" id="2015173"/>
    <lineage>
        <taxon>Eukaryota</taxon>
        <taxon>Metazoa</taxon>
        <taxon>Ecdysozoa</taxon>
        <taxon>Arthropoda</taxon>
        <taxon>Hexapoda</taxon>
        <taxon>Insecta</taxon>
        <taxon>Pterygota</taxon>
        <taxon>Neoptera</taxon>
        <taxon>Endopterygota</taxon>
        <taxon>Hymenoptera</taxon>
        <taxon>Apocrita</taxon>
        <taxon>Aculeata</taxon>
        <taxon>Formicoidea</taxon>
        <taxon>Formicidae</taxon>
        <taxon>Dorylinae</taxon>
        <taxon>Ooceraea</taxon>
    </lineage>
</organism>
<keyword evidence="3" id="KW-1185">Reference proteome</keyword>
<evidence type="ECO:0000256" key="1">
    <source>
        <dbReference type="SAM" id="MobiDB-lite"/>
    </source>
</evidence>
<dbReference type="Proteomes" id="UP000053097">
    <property type="component" value="Unassembled WGS sequence"/>
</dbReference>
<evidence type="ECO:0000313" key="2">
    <source>
        <dbReference type="EMBL" id="EZA49772.1"/>
    </source>
</evidence>
<protein>
    <submittedName>
        <fullName evidence="2">Uncharacterized protein</fullName>
    </submittedName>
</protein>
<feature type="compositionally biased region" description="Basic residues" evidence="1">
    <location>
        <begin position="83"/>
        <end position="97"/>
    </location>
</feature>
<name>A0A026W132_OOCBI</name>
<sequence>MTISVHVRPPTVACVALSNAARSGSLLPYRSPKSPRIEQAPIAHVRIARSQSSRTQHHIARVFSPATRRRRSRSIVKSWLARKNSRNARISKQKRHR</sequence>
<reference evidence="2 3" key="1">
    <citation type="journal article" date="2014" name="Curr. Biol.">
        <title>The genome of the clonal raider ant Cerapachys biroi.</title>
        <authorList>
            <person name="Oxley P.R."/>
            <person name="Ji L."/>
            <person name="Fetter-Pruneda I."/>
            <person name="McKenzie S.K."/>
            <person name="Li C."/>
            <person name="Hu H."/>
            <person name="Zhang G."/>
            <person name="Kronauer D.J."/>
        </authorList>
    </citation>
    <scope>NUCLEOTIDE SEQUENCE [LARGE SCALE GENOMIC DNA]</scope>
</reference>
<gene>
    <name evidence="2" type="ORF">X777_11644</name>
</gene>